<dbReference type="Pfam" id="PF00564">
    <property type="entry name" value="PB1"/>
    <property type="match status" value="1"/>
</dbReference>
<protein>
    <submittedName>
        <fullName evidence="3">PB1 domain-containing protein</fullName>
    </submittedName>
</protein>
<dbReference type="EMBL" id="SWLB01000028">
    <property type="protein sequence ID" value="KAF3320929.1"/>
    <property type="molecule type" value="Genomic_DNA"/>
</dbReference>
<name>A0A833QLD9_9POAL</name>
<gene>
    <name evidence="3" type="ORF">FCM35_KLT15063</name>
</gene>
<evidence type="ECO:0000259" key="2">
    <source>
        <dbReference type="SMART" id="SM00666"/>
    </source>
</evidence>
<feature type="region of interest" description="Disordered" evidence="1">
    <location>
        <begin position="272"/>
        <end position="306"/>
    </location>
</feature>
<proteinExistence type="predicted"/>
<dbReference type="PANTHER" id="PTHR31066:SF33">
    <property type="entry name" value="OS07G0556300 PROTEIN"/>
    <property type="match status" value="1"/>
</dbReference>
<accession>A0A833QLD9</accession>
<evidence type="ECO:0000256" key="1">
    <source>
        <dbReference type="SAM" id="MobiDB-lite"/>
    </source>
</evidence>
<keyword evidence="4" id="KW-1185">Reference proteome</keyword>
<comment type="caution">
    <text evidence="3">The sequence shown here is derived from an EMBL/GenBank/DDBJ whole genome shotgun (WGS) entry which is preliminary data.</text>
</comment>
<dbReference type="PANTHER" id="PTHR31066">
    <property type="entry name" value="OS05G0427100 PROTEIN-RELATED"/>
    <property type="match status" value="1"/>
</dbReference>
<dbReference type="OrthoDB" id="1938580at2759"/>
<organism evidence="3 4">
    <name type="scientific">Carex littledalei</name>
    <dbReference type="NCBI Taxonomy" id="544730"/>
    <lineage>
        <taxon>Eukaryota</taxon>
        <taxon>Viridiplantae</taxon>
        <taxon>Streptophyta</taxon>
        <taxon>Embryophyta</taxon>
        <taxon>Tracheophyta</taxon>
        <taxon>Spermatophyta</taxon>
        <taxon>Magnoliopsida</taxon>
        <taxon>Liliopsida</taxon>
        <taxon>Poales</taxon>
        <taxon>Cyperaceae</taxon>
        <taxon>Cyperoideae</taxon>
        <taxon>Cariceae</taxon>
        <taxon>Carex</taxon>
        <taxon>Carex subgen. Euthyceras</taxon>
    </lineage>
</organism>
<dbReference type="SUPFAM" id="SSF54277">
    <property type="entry name" value="CAD &amp; PB1 domains"/>
    <property type="match status" value="1"/>
</dbReference>
<evidence type="ECO:0000313" key="3">
    <source>
        <dbReference type="EMBL" id="KAF3320929.1"/>
    </source>
</evidence>
<feature type="compositionally biased region" description="Low complexity" evidence="1">
    <location>
        <begin position="76"/>
        <end position="108"/>
    </location>
</feature>
<feature type="domain" description="PB1" evidence="2">
    <location>
        <begin position="139"/>
        <end position="232"/>
    </location>
</feature>
<dbReference type="InterPro" id="IPR053198">
    <property type="entry name" value="Gynoecium_Dev_Regulator"/>
</dbReference>
<dbReference type="InterPro" id="IPR000270">
    <property type="entry name" value="PB1_dom"/>
</dbReference>
<feature type="region of interest" description="Disordered" evidence="1">
    <location>
        <begin position="63"/>
        <end position="108"/>
    </location>
</feature>
<evidence type="ECO:0000313" key="4">
    <source>
        <dbReference type="Proteomes" id="UP000623129"/>
    </source>
</evidence>
<dbReference type="SMART" id="SM00666">
    <property type="entry name" value="PB1"/>
    <property type="match status" value="1"/>
</dbReference>
<reference evidence="3" key="1">
    <citation type="submission" date="2020-01" db="EMBL/GenBank/DDBJ databases">
        <title>Genome sequence of Kobresia littledalei, the first chromosome-level genome in the family Cyperaceae.</title>
        <authorList>
            <person name="Qu G."/>
        </authorList>
    </citation>
    <scope>NUCLEOTIDE SEQUENCE</scope>
    <source>
        <strain evidence="3">C.B.Clarke</strain>
        <tissue evidence="3">Leaf</tissue>
    </source>
</reference>
<sequence length="438" mass="47340">MDFSRAAHVALNTNQPCSTFFKPLLRQFTVIIPCSRPPLCNLVRSHSAAAAFLAGEVESFMATGHPHPHPHHHDTSVPAISTTSSTTSITPPSNPITTTTSNHSNHSTSHASIAAAPTNAQIPHVRLMCSYGGRILPRPGDHLLRYVGGETRIVSFPRNASFSTLVSLLSSLSPSHFTHKSPPIIKYQLPNEDLDSLISLCSDDDLINMLDELDRLNPASKSPRLRFFLFPSSQSGAFGSVLSTGESNQWFLDALNSASPTAVGSVLERRRSEASSSMVSDPPDYLTGIDTGSDRSPVNVDSDPTETIEPVEPVVPAPLQEAPVQPAQAPPVYYMPQPMPVYYMPAPVSYMQPSLEGQGNMPVRGYIPMPISRQVYYSKENEQFVEMGPSSFVYEQATGGAYVRAPLSYPPAAVYPPQADTDKKSPAVPGMDVRGLAS</sequence>
<feature type="region of interest" description="Disordered" evidence="1">
    <location>
        <begin position="413"/>
        <end position="438"/>
    </location>
</feature>
<dbReference type="AlphaFoldDB" id="A0A833QLD9"/>
<dbReference type="Proteomes" id="UP000623129">
    <property type="component" value="Unassembled WGS sequence"/>
</dbReference>
<dbReference type="CDD" id="cd06410">
    <property type="entry name" value="PB1_UP2"/>
    <property type="match status" value="1"/>
</dbReference>
<dbReference type="Gene3D" id="3.10.20.90">
    <property type="entry name" value="Phosphatidylinositol 3-kinase Catalytic Subunit, Chain A, domain 1"/>
    <property type="match status" value="1"/>
</dbReference>